<dbReference type="Pfam" id="PF01582">
    <property type="entry name" value="TIR"/>
    <property type="match status" value="1"/>
</dbReference>
<dbReference type="InterPro" id="IPR042197">
    <property type="entry name" value="Apaf_helical"/>
</dbReference>
<dbReference type="InterPro" id="IPR055414">
    <property type="entry name" value="LRR_R13L4/SHOC2-like"/>
</dbReference>
<keyword evidence="1" id="KW-0433">Leucine-rich repeat</keyword>
<dbReference type="PANTHER" id="PTHR11017:SF385">
    <property type="entry name" value="DISEASE RESISTANCE PROTEIN (TIR-NBS-LRR CLASS)-RELATED"/>
    <property type="match status" value="1"/>
</dbReference>
<dbReference type="SUPFAM" id="SSF46785">
    <property type="entry name" value="Winged helix' DNA-binding domain"/>
    <property type="match status" value="1"/>
</dbReference>
<dbReference type="Gene3D" id="3.40.50.10140">
    <property type="entry name" value="Toll/interleukin-1 receptor homology (TIR) domain"/>
    <property type="match status" value="1"/>
</dbReference>
<organism evidence="5 6">
    <name type="scientific">Taxus chinensis</name>
    <name type="common">Chinese yew</name>
    <name type="synonym">Taxus wallichiana var. chinensis</name>
    <dbReference type="NCBI Taxonomy" id="29808"/>
    <lineage>
        <taxon>Eukaryota</taxon>
        <taxon>Viridiplantae</taxon>
        <taxon>Streptophyta</taxon>
        <taxon>Embryophyta</taxon>
        <taxon>Tracheophyta</taxon>
        <taxon>Spermatophyta</taxon>
        <taxon>Pinopsida</taxon>
        <taxon>Pinidae</taxon>
        <taxon>Conifers II</taxon>
        <taxon>Cupressales</taxon>
        <taxon>Taxaceae</taxon>
        <taxon>Taxus</taxon>
    </lineage>
</organism>
<dbReference type="GO" id="GO:0006952">
    <property type="term" value="P:defense response"/>
    <property type="evidence" value="ECO:0007669"/>
    <property type="project" value="UniProtKB-KW"/>
</dbReference>
<dbReference type="Pfam" id="PF00931">
    <property type="entry name" value="NB-ARC"/>
    <property type="match status" value="1"/>
</dbReference>
<dbReference type="InterPro" id="IPR036390">
    <property type="entry name" value="WH_DNA-bd_sf"/>
</dbReference>
<proteinExistence type="predicted"/>
<evidence type="ECO:0000256" key="3">
    <source>
        <dbReference type="ARBA" id="ARBA00022821"/>
    </source>
</evidence>
<dbReference type="InterPro" id="IPR058192">
    <property type="entry name" value="WHD_ROQ1-like"/>
</dbReference>
<keyword evidence="6" id="KW-1185">Reference proteome</keyword>
<reference evidence="5 6" key="1">
    <citation type="journal article" date="2021" name="Nat. Plants">
        <title>The Taxus genome provides insights into paclitaxel biosynthesis.</title>
        <authorList>
            <person name="Xiong X."/>
            <person name="Gou J."/>
            <person name="Liao Q."/>
            <person name="Li Y."/>
            <person name="Zhou Q."/>
            <person name="Bi G."/>
            <person name="Li C."/>
            <person name="Du R."/>
            <person name="Wang X."/>
            <person name="Sun T."/>
            <person name="Guo L."/>
            <person name="Liang H."/>
            <person name="Lu P."/>
            <person name="Wu Y."/>
            <person name="Zhang Z."/>
            <person name="Ro D.K."/>
            <person name="Shang Y."/>
            <person name="Huang S."/>
            <person name="Yan J."/>
        </authorList>
    </citation>
    <scope>NUCLEOTIDE SEQUENCE [LARGE SCALE GENOMIC DNA]</scope>
    <source>
        <strain evidence="5">Ta-2019</strain>
    </source>
</reference>
<dbReference type="SMART" id="SM00255">
    <property type="entry name" value="TIR"/>
    <property type="match status" value="1"/>
</dbReference>
<dbReference type="AlphaFoldDB" id="A0AA38FKT1"/>
<dbReference type="PROSITE" id="PS50104">
    <property type="entry name" value="TIR"/>
    <property type="match status" value="1"/>
</dbReference>
<dbReference type="GO" id="GO:0051707">
    <property type="term" value="P:response to other organism"/>
    <property type="evidence" value="ECO:0007669"/>
    <property type="project" value="UniProtKB-ARBA"/>
</dbReference>
<accession>A0AA38FKT1</accession>
<dbReference type="InterPro" id="IPR027417">
    <property type="entry name" value="P-loop_NTPase"/>
</dbReference>
<feature type="domain" description="TIR" evidence="4">
    <location>
        <begin position="36"/>
        <end position="198"/>
    </location>
</feature>
<dbReference type="OMA" id="QSANFMA"/>
<comment type="caution">
    <text evidence="5">The sequence shown here is derived from an EMBL/GenBank/DDBJ whole genome shotgun (WGS) entry which is preliminary data.</text>
</comment>
<evidence type="ECO:0000313" key="5">
    <source>
        <dbReference type="EMBL" id="KAH9305879.1"/>
    </source>
</evidence>
<dbReference type="InterPro" id="IPR002182">
    <property type="entry name" value="NB-ARC"/>
</dbReference>
<evidence type="ECO:0000313" key="6">
    <source>
        <dbReference type="Proteomes" id="UP000824469"/>
    </source>
</evidence>
<evidence type="ECO:0000256" key="2">
    <source>
        <dbReference type="ARBA" id="ARBA00022737"/>
    </source>
</evidence>
<dbReference type="Gene3D" id="1.10.8.430">
    <property type="entry name" value="Helical domain of apoptotic protease-activating factors"/>
    <property type="match status" value="1"/>
</dbReference>
<dbReference type="Gene3D" id="3.80.10.10">
    <property type="entry name" value="Ribonuclease Inhibitor"/>
    <property type="match status" value="3"/>
</dbReference>
<evidence type="ECO:0000259" key="4">
    <source>
        <dbReference type="PROSITE" id="PS50104"/>
    </source>
</evidence>
<dbReference type="InterPro" id="IPR032675">
    <property type="entry name" value="LRR_dom_sf"/>
</dbReference>
<dbReference type="InterPro" id="IPR044974">
    <property type="entry name" value="Disease_R_plants"/>
</dbReference>
<dbReference type="SUPFAM" id="SSF52058">
    <property type="entry name" value="L domain-like"/>
    <property type="match status" value="2"/>
</dbReference>
<dbReference type="EMBL" id="JAHRHJ020000008">
    <property type="protein sequence ID" value="KAH9305879.1"/>
    <property type="molecule type" value="Genomic_DNA"/>
</dbReference>
<dbReference type="Pfam" id="PF23282">
    <property type="entry name" value="WHD_ROQ1"/>
    <property type="match status" value="1"/>
</dbReference>
<dbReference type="SUPFAM" id="SSF52540">
    <property type="entry name" value="P-loop containing nucleoside triphosphate hydrolases"/>
    <property type="match status" value="1"/>
</dbReference>
<dbReference type="Pfam" id="PF23598">
    <property type="entry name" value="LRR_14"/>
    <property type="match status" value="1"/>
</dbReference>
<dbReference type="Gene3D" id="3.40.50.300">
    <property type="entry name" value="P-loop containing nucleotide triphosphate hydrolases"/>
    <property type="match status" value="1"/>
</dbReference>
<feature type="non-terminal residue" evidence="5">
    <location>
        <position position="1"/>
    </location>
</feature>
<dbReference type="PANTHER" id="PTHR11017">
    <property type="entry name" value="LEUCINE-RICH REPEAT-CONTAINING PROTEIN"/>
    <property type="match status" value="1"/>
</dbReference>
<dbReference type="SUPFAM" id="SSF52200">
    <property type="entry name" value="Toll/Interleukin receptor TIR domain"/>
    <property type="match status" value="1"/>
</dbReference>
<dbReference type="Proteomes" id="UP000824469">
    <property type="component" value="Unassembled WGS sequence"/>
</dbReference>
<dbReference type="InterPro" id="IPR035897">
    <property type="entry name" value="Toll_tir_struct_dom_sf"/>
</dbReference>
<dbReference type="InterPro" id="IPR000157">
    <property type="entry name" value="TIR_dom"/>
</dbReference>
<keyword evidence="3" id="KW-0611">Plant defense</keyword>
<keyword evidence="2" id="KW-0677">Repeat</keyword>
<sequence>MVSAYASASSPTQQNNQLGDAFLEIAAISSTALPSPSWDVFINHCGIDVKYTIATTIHNTLTRAGLRVFLDRKSLQVGDVIPTKIQDAMSTASLHVAIFSSNYARSPWCLAELSFMLKTGTRIIPLFFHVDPSDLRRMDQGKGIYADAFIQHENKGRYTSEKLQEWKMALQVVSSHSGCVINNNHDEGRVLKNIVNMVFKTMEKEPFQVAKHPVGLDDMVQDFESSTLESAENVQIVGIVGMGGAGKTTLAKDLYNKKCCSFLNSSFIFDVRDADSRNLLHKKQKKLLKDLGVQVNDLWFDNLEEGKGILASRLRSVSALIVLDDVDHEDQLDALLPTRDCVGSGSLIIITSRELGVLTKWGISSIYRMKALNPFYAKQLFCWHAFLQSYPLQGFEDLVEEFLNVCSGLPLSLKVFGGQVYGKSKGYWDSQLHKITRILPEDIKQRLKVSYDALGIDEQEVFIDIACFLIGERISFAIAVWDGFDLNGRDSWETLVNKCLVDIDQNNCITMHYHLRDLGRDLAHTHSPSRLWHQKQAGFLGVGCFGHPRLLSWLEPVFLIHGEYEFIKKCATSAGESVWLRWLDFKIKKLPSRLSLQKLRILEIRNARRLKKLWADADPPLQLRELIISDSRKLRSLPTSIGRLKHLKMIIASYNCGVGSLPKEFCALESLERLKLTADRMSSLPTSFGDLTNLRHIDFAWCSKLEMLPVSFKQLIHLQHLDFSGCHILTLRSDIMENMTKLEYLSFSRCIKLEELPHHITNQTSLRELYIDRTRLQEIPGNIGVLGKLEVLEIGSSLLEILPSSIENLSSLSRLKIDGCKMLKSLSISVGRLNMLKKLSIKSSAVESLPEDFGQLSHLQSLTISGCPLRQRESTSSLCRFKVINIRDTKVSSISITEDSCPTLETLSLTYNDSLTDIKTLPTSVKTIELYGCQMLKRIEGILGLVNLQTLSICKCRQLDVLPSFSTLSSIQEIRIEDCYIHDKIEGLEHSRWLETLTARIFGKWGGIQSLEQAERLKSVTVVAESRSALQPCIQTLK</sequence>
<evidence type="ECO:0000256" key="1">
    <source>
        <dbReference type="ARBA" id="ARBA00022614"/>
    </source>
</evidence>
<name>A0AA38FKT1_TAXCH</name>
<dbReference type="GO" id="GO:0043531">
    <property type="term" value="F:ADP binding"/>
    <property type="evidence" value="ECO:0007669"/>
    <property type="project" value="InterPro"/>
</dbReference>
<dbReference type="GO" id="GO:0007165">
    <property type="term" value="P:signal transduction"/>
    <property type="evidence" value="ECO:0007669"/>
    <property type="project" value="InterPro"/>
</dbReference>
<protein>
    <recommendedName>
        <fullName evidence="4">TIR domain-containing protein</fullName>
    </recommendedName>
</protein>
<dbReference type="PRINTS" id="PR00364">
    <property type="entry name" value="DISEASERSIST"/>
</dbReference>
<gene>
    <name evidence="5" type="ORF">KI387_010283</name>
</gene>